<dbReference type="GO" id="GO:0009451">
    <property type="term" value="P:RNA modification"/>
    <property type="evidence" value="ECO:0007669"/>
    <property type="project" value="InterPro"/>
</dbReference>
<feature type="repeat" description="PPR" evidence="2">
    <location>
        <begin position="282"/>
        <end position="316"/>
    </location>
</feature>
<feature type="repeat" description="PPR" evidence="2">
    <location>
        <begin position="824"/>
        <end position="858"/>
    </location>
</feature>
<dbReference type="FunFam" id="1.25.40.10:FF:000344">
    <property type="entry name" value="Pentatricopeptide repeat-containing protein"/>
    <property type="match status" value="1"/>
</dbReference>
<organism evidence="3 4">
    <name type="scientific">Kalanchoe fedtschenkoi</name>
    <name type="common">Lavender scallops</name>
    <name type="synonym">South American air plant</name>
    <dbReference type="NCBI Taxonomy" id="63787"/>
    <lineage>
        <taxon>Eukaryota</taxon>
        <taxon>Viridiplantae</taxon>
        <taxon>Streptophyta</taxon>
        <taxon>Embryophyta</taxon>
        <taxon>Tracheophyta</taxon>
        <taxon>Spermatophyta</taxon>
        <taxon>Magnoliopsida</taxon>
        <taxon>eudicotyledons</taxon>
        <taxon>Gunneridae</taxon>
        <taxon>Pentapetalae</taxon>
        <taxon>Saxifragales</taxon>
        <taxon>Crassulaceae</taxon>
        <taxon>Kalanchoe</taxon>
    </lineage>
</organism>
<feature type="repeat" description="PPR" evidence="2">
    <location>
        <begin position="82"/>
        <end position="116"/>
    </location>
</feature>
<accession>A0A7N0ZV36</accession>
<evidence type="ECO:0000313" key="3">
    <source>
        <dbReference type="EnsemblPlants" id="Kaladp0039s0614.1.v1.1"/>
    </source>
</evidence>
<dbReference type="Pfam" id="PF01535">
    <property type="entry name" value="PPR"/>
    <property type="match status" value="10"/>
</dbReference>
<dbReference type="EnsemblPlants" id="Kaladp0039s0614.1.v1.1">
    <property type="protein sequence ID" value="Kaladp0039s0614.1.v1.1"/>
    <property type="gene ID" value="Kaladp0039s0614.v1.1"/>
</dbReference>
<dbReference type="FunFam" id="1.25.40.10:FF:000090">
    <property type="entry name" value="Pentatricopeptide repeat-containing protein, chloroplastic"/>
    <property type="match status" value="1"/>
</dbReference>
<dbReference type="PANTHER" id="PTHR47926:SF500">
    <property type="entry name" value="REPEAT-CONTAINING PROTEIN, PUTATIVE-RELATED"/>
    <property type="match status" value="1"/>
</dbReference>
<protein>
    <recommendedName>
        <fullName evidence="5">Pentatricopeptide repeat-containing protein</fullName>
    </recommendedName>
</protein>
<dbReference type="Pfam" id="PF20431">
    <property type="entry name" value="E_motif"/>
    <property type="match status" value="1"/>
</dbReference>
<dbReference type="InterPro" id="IPR002885">
    <property type="entry name" value="PPR_rpt"/>
</dbReference>
<feature type="repeat" description="PPR" evidence="2">
    <location>
        <begin position="586"/>
        <end position="620"/>
    </location>
</feature>
<dbReference type="Pfam" id="PF13041">
    <property type="entry name" value="PPR_2"/>
    <property type="match status" value="4"/>
</dbReference>
<reference evidence="3" key="1">
    <citation type="submission" date="2021-01" db="UniProtKB">
        <authorList>
            <consortium name="EnsemblPlants"/>
        </authorList>
    </citation>
    <scope>IDENTIFICATION</scope>
</reference>
<sequence>MKQRTMVNVGGALKTPLLSRGHSTYSRLLTSCTDVNSLRQIHARLIVSATQNADTHHLLNSYSSFHKLSYARSVFDSVADPGALLWNCMIRAYSRCDRYREALETYHCMLEKGVQPDKYTFTFVLKACTGVSDIDEGVSTHGQIVEKMLDGDVFIGTGLIDMYCKAGRFSSARDVFDKISHKDVAAWNAMIAGLAQTGNPVDSLKCFASMQSDGTNPNSVSFLNLFPALCKLLDIDSCKCIHAYVIRRDFRCAVYNGLIDVYLKCGCVESARRIFNGLLVKDDVSWGTMMAGCAQNGCYADVLEMFDQMLKRNLVMNQVCIVSALLAAAELRDLATGEEIHNCAMKLAIHTNLLVATPLLSMYAKCGELEKAKQLFEDLEGRDLVAWSAFISSFAQSGYPNEALLLFKDLVSENLKPNSVTLVSALPACGELSYTRLGKSLHCYAVKNHIDSDISISTALVSMYARCECFTSALTVFDSMVLKDIVTWNSLITGYTQSGEPQRAINVFSKLQLSGTPPDSGTMTSLIAAGALLNDIALINSIYGHTLKGGFQSDPRVKNALIDMYAKSGCLASAEVLFHDTDFEMDQVSWNILIAGYLQNGHARKAISAFHQMRFREFQPNMVTLLIIIPAAAKLTALREGMALHAYTVQMGFHSKTMIGNTLIDMYAKCGQLGIADKFFNEMESKDTVSWNAMLAAYAMHGHGKHAVEILFTMKESNVLVDSVSLLNALSACRHAGMVDEGRVIFNSMKKDYQLNPGLEHYSCMVDLLSRAGLFDETLEIIKSMPMEPDAALWGALLGASKLHCNVKIGELAADHLVKLEPSNAAHYVVLSSIYADSGRWADARTMRSEMMEMGLAKSPGRSWEEVTEATS</sequence>
<evidence type="ECO:0008006" key="5">
    <source>
        <dbReference type="Google" id="ProtNLM"/>
    </source>
</evidence>
<dbReference type="GO" id="GO:0003729">
    <property type="term" value="F:mRNA binding"/>
    <property type="evidence" value="ECO:0007669"/>
    <property type="project" value="UniProtKB-ARBA"/>
</dbReference>
<dbReference type="SUPFAM" id="SSF48452">
    <property type="entry name" value="TPR-like"/>
    <property type="match status" value="1"/>
</dbReference>
<dbReference type="PANTHER" id="PTHR47926">
    <property type="entry name" value="PENTATRICOPEPTIDE REPEAT-CONTAINING PROTEIN"/>
    <property type="match status" value="1"/>
</dbReference>
<evidence type="ECO:0000313" key="4">
    <source>
        <dbReference type="Proteomes" id="UP000594263"/>
    </source>
</evidence>
<evidence type="ECO:0000256" key="2">
    <source>
        <dbReference type="PROSITE-ProRule" id="PRU00708"/>
    </source>
</evidence>
<dbReference type="OMA" id="SDIYAQC"/>
<feature type="repeat" description="PPR" evidence="2">
    <location>
        <begin position="687"/>
        <end position="721"/>
    </location>
</feature>
<dbReference type="Gramene" id="Kaladp0039s0614.1.v1.1">
    <property type="protein sequence ID" value="Kaladp0039s0614.1.v1.1"/>
    <property type="gene ID" value="Kaladp0039s0614.v1.1"/>
</dbReference>
<dbReference type="InterPro" id="IPR046848">
    <property type="entry name" value="E_motif"/>
</dbReference>
<keyword evidence="1" id="KW-0677">Repeat</keyword>
<dbReference type="AlphaFoldDB" id="A0A7N0ZV36"/>
<dbReference type="PROSITE" id="PS51375">
    <property type="entry name" value="PPR"/>
    <property type="match status" value="8"/>
</dbReference>
<feature type="repeat" description="PPR" evidence="2">
    <location>
        <begin position="183"/>
        <end position="217"/>
    </location>
</feature>
<dbReference type="NCBIfam" id="TIGR00756">
    <property type="entry name" value="PPR"/>
    <property type="match status" value="9"/>
</dbReference>
<keyword evidence="4" id="KW-1185">Reference proteome</keyword>
<proteinExistence type="predicted"/>
<dbReference type="FunFam" id="1.25.40.10:FF:000073">
    <property type="entry name" value="Pentatricopeptide repeat-containing protein chloroplastic"/>
    <property type="match status" value="2"/>
</dbReference>
<dbReference type="InterPro" id="IPR011990">
    <property type="entry name" value="TPR-like_helical_dom_sf"/>
</dbReference>
<dbReference type="InterPro" id="IPR046960">
    <property type="entry name" value="PPR_At4g14850-like_plant"/>
</dbReference>
<dbReference type="Gene3D" id="1.25.40.10">
    <property type="entry name" value="Tetratricopeptide repeat domain"/>
    <property type="match status" value="7"/>
</dbReference>
<feature type="repeat" description="PPR" evidence="2">
    <location>
        <begin position="484"/>
        <end position="518"/>
    </location>
</feature>
<dbReference type="Proteomes" id="UP000594263">
    <property type="component" value="Unplaced"/>
</dbReference>
<feature type="repeat" description="PPR" evidence="2">
    <location>
        <begin position="383"/>
        <end position="417"/>
    </location>
</feature>
<name>A0A7N0ZV36_KALFE</name>
<dbReference type="FunFam" id="1.25.40.10:FF:000381">
    <property type="entry name" value="Pentatricopeptide repeat-containing protein"/>
    <property type="match status" value="1"/>
</dbReference>
<evidence type="ECO:0000256" key="1">
    <source>
        <dbReference type="ARBA" id="ARBA00022737"/>
    </source>
</evidence>